<reference evidence="1 2" key="1">
    <citation type="journal article" date="2015" name="Nature">
        <title>rRNA introns, odd ribosomes, and small enigmatic genomes across a large radiation of phyla.</title>
        <authorList>
            <person name="Brown C.T."/>
            <person name="Hug L.A."/>
            <person name="Thomas B.C."/>
            <person name="Sharon I."/>
            <person name="Castelle C.J."/>
            <person name="Singh A."/>
            <person name="Wilkins M.J."/>
            <person name="Williams K.H."/>
            <person name="Banfield J.F."/>
        </authorList>
    </citation>
    <scope>NUCLEOTIDE SEQUENCE [LARGE SCALE GENOMIC DNA]</scope>
</reference>
<name>A0A0G0JEE1_9BACT</name>
<dbReference type="EMBL" id="LBUP01000007">
    <property type="protein sequence ID" value="KKQ66043.1"/>
    <property type="molecule type" value="Genomic_DNA"/>
</dbReference>
<evidence type="ECO:0000313" key="2">
    <source>
        <dbReference type="Proteomes" id="UP000034235"/>
    </source>
</evidence>
<protein>
    <submittedName>
        <fullName evidence="1">Uncharacterized protein</fullName>
    </submittedName>
</protein>
<organism evidence="1 2">
    <name type="scientific">Candidatus Daviesbacteria bacterium GW2011_GWA2_38_24</name>
    <dbReference type="NCBI Taxonomy" id="1618422"/>
    <lineage>
        <taxon>Bacteria</taxon>
        <taxon>Candidatus Daviesiibacteriota</taxon>
    </lineage>
</organism>
<evidence type="ECO:0000313" key="1">
    <source>
        <dbReference type="EMBL" id="KKQ66043.1"/>
    </source>
</evidence>
<accession>A0A0G0JEE1</accession>
<dbReference type="Proteomes" id="UP000034235">
    <property type="component" value="Unassembled WGS sequence"/>
</dbReference>
<sequence>METPTTFPQQVNDLGVNLEQLSQKLKGCEEIEGTFFVPKGTKQYEELHSLLTEIFKNLNQDQGLLKTHFLGRDPNEAKKALSEISDLMEGKKTWDEILWVFNRGSLELFKTELAQDSPLSSALCYNIDLGWNRALQKPSIVVERIFASKTGNKITLSQDGKFTIKEKEIIVDTNSLPLHVH</sequence>
<comment type="caution">
    <text evidence="1">The sequence shown here is derived from an EMBL/GenBank/DDBJ whole genome shotgun (WGS) entry which is preliminary data.</text>
</comment>
<dbReference type="AlphaFoldDB" id="A0A0G0JEE1"/>
<gene>
    <name evidence="1" type="ORF">US86_C0007G0088</name>
</gene>
<proteinExistence type="predicted"/>